<dbReference type="EMBL" id="CAADEX010000095">
    <property type="protein sequence ID" value="VFJ60749.1"/>
    <property type="molecule type" value="Genomic_DNA"/>
</dbReference>
<dbReference type="Pfam" id="PF01257">
    <property type="entry name" value="2Fe-2S_thioredx"/>
    <property type="match status" value="1"/>
</dbReference>
<dbReference type="SUPFAM" id="SSF52833">
    <property type="entry name" value="Thioredoxin-like"/>
    <property type="match status" value="1"/>
</dbReference>
<proteinExistence type="predicted"/>
<dbReference type="CDD" id="cd02980">
    <property type="entry name" value="TRX_Fd_family"/>
    <property type="match status" value="1"/>
</dbReference>
<dbReference type="Gene3D" id="3.40.30.10">
    <property type="entry name" value="Glutaredoxin"/>
    <property type="match status" value="1"/>
</dbReference>
<dbReference type="EMBL" id="CAADEY010000097">
    <property type="protein sequence ID" value="VFJ62460.1"/>
    <property type="molecule type" value="Genomic_DNA"/>
</dbReference>
<dbReference type="InterPro" id="IPR036249">
    <property type="entry name" value="Thioredoxin-like_sf"/>
</dbReference>
<organism evidence="2">
    <name type="scientific">Candidatus Kentrum sp. DK</name>
    <dbReference type="NCBI Taxonomy" id="2126562"/>
    <lineage>
        <taxon>Bacteria</taxon>
        <taxon>Pseudomonadati</taxon>
        <taxon>Pseudomonadota</taxon>
        <taxon>Gammaproteobacteria</taxon>
        <taxon>Candidatus Kentrum</taxon>
    </lineage>
</organism>
<accession>A0A450T6J5</accession>
<evidence type="ECO:0000313" key="2">
    <source>
        <dbReference type="EMBL" id="VFJ62460.1"/>
    </source>
</evidence>
<name>A0A450T6J5_9GAMM</name>
<sequence>MPKPTKHVFVCTQSRPADNPKGSCNDRGSDAVVGEFFEQFQKKNLWQNFAFTTSGCLGYCQFGPTVLVYPDGVMYGGVTKEDVATIIDEHLIKGNPVEKLRVPAEFWG</sequence>
<protein>
    <submittedName>
        <fullName evidence="2">(2Fe-2S) ferredoxin</fullName>
    </submittedName>
</protein>
<reference evidence="2" key="1">
    <citation type="submission" date="2019-02" db="EMBL/GenBank/DDBJ databases">
        <authorList>
            <person name="Gruber-Vodicka R. H."/>
            <person name="Seah K. B. B."/>
        </authorList>
    </citation>
    <scope>NUCLEOTIDE SEQUENCE</scope>
    <source>
        <strain evidence="2">BECK_DK161</strain>
        <strain evidence="1">BECK_DK47</strain>
    </source>
</reference>
<dbReference type="AlphaFoldDB" id="A0A450T6J5"/>
<evidence type="ECO:0000313" key="1">
    <source>
        <dbReference type="EMBL" id="VFJ60749.1"/>
    </source>
</evidence>
<gene>
    <name evidence="1" type="ORF">BECKDK2373B_GA0170837_10952</name>
    <name evidence="2" type="ORF">BECKDK2373C_GA0170839_10974</name>
</gene>